<dbReference type="SUPFAM" id="SSF54373">
    <property type="entry name" value="FAD-linked reductases, C-terminal domain"/>
    <property type="match status" value="1"/>
</dbReference>
<dbReference type="Gene3D" id="3.90.660.10">
    <property type="match status" value="1"/>
</dbReference>
<dbReference type="InterPro" id="IPR036188">
    <property type="entry name" value="FAD/NAD-bd_sf"/>
</dbReference>
<dbReference type="EMBL" id="CDQK01000003">
    <property type="protein sequence ID" value="CEP22726.1"/>
    <property type="molecule type" value="Genomic_DNA"/>
</dbReference>
<dbReference type="SUPFAM" id="SSF51905">
    <property type="entry name" value="FAD/NAD(P)-binding domain"/>
    <property type="match status" value="1"/>
</dbReference>
<dbReference type="GO" id="GO:0016491">
    <property type="term" value="F:oxidoreductase activity"/>
    <property type="evidence" value="ECO:0007669"/>
    <property type="project" value="InterPro"/>
</dbReference>
<proteinExistence type="predicted"/>
<dbReference type="PANTHER" id="PTHR10742">
    <property type="entry name" value="FLAVIN MONOAMINE OXIDASE"/>
    <property type="match status" value="1"/>
</dbReference>
<evidence type="ECO:0000313" key="2">
    <source>
        <dbReference type="EMBL" id="CEP22726.1"/>
    </source>
</evidence>
<reference evidence="3" key="1">
    <citation type="journal article" date="2015" name="J. Biotechnol.">
        <title>The structure of the Cyberlindnera jadinii genome and its relation to Candida utilis analyzed by the occurrence of single nucleotide polymorphisms.</title>
        <authorList>
            <person name="Rupp O."/>
            <person name="Brinkrolf K."/>
            <person name="Buerth C."/>
            <person name="Kunigo M."/>
            <person name="Schneider J."/>
            <person name="Jaenicke S."/>
            <person name="Goesmann A."/>
            <person name="Puehler A."/>
            <person name="Jaeger K.-E."/>
            <person name="Ernst J.F."/>
        </authorList>
    </citation>
    <scope>NUCLEOTIDE SEQUENCE [LARGE SCALE GENOMIC DNA]</scope>
    <source>
        <strain evidence="3">ATCC 18201 / CBS 1600 / BCRC 20928 / JCM 3617 / NBRC 0987 / NRRL Y-1542</strain>
    </source>
</reference>
<accession>A0A0H5C478</accession>
<dbReference type="AlphaFoldDB" id="A0A0H5C478"/>
<dbReference type="Proteomes" id="UP000038830">
    <property type="component" value="Unassembled WGS sequence"/>
</dbReference>
<sequence length="462" mass="51736">MPVDTKVVIVGGGIAGIKAAIELQKKGIRYTILEAKDRLGGRLHTVEGKNGKYDMGASWFHETLKNPLFDEEVGLSKELNFYFNDAPVKYIDRDGEIDPMLGIDPIMEEIYKFSELESYRDLDEDDSLYNVVLKYLRERKNILSDEQILKASQRAREVELWHGTETKCTSNKYAAVDNCGRNAMALHYDKVLKRHTDELDLANVKLQAVVKSICRVDKGRRVVVTTTAGDEFEADYAIVSVPQSILQLEEGSEGHIEFNPPLPLTIIDSLKKMHYGALGKVVLEFDEVFWPTDCERFSVLASPPSGFLQAIKTGSEIPDYAHADKPKTWEHPVLFVNMATTQKIPSLVVLTQSPLTDYLESNPEYAWEYLRPMVLKLANAEQVPEPINVLVSPWTQDPYQRGSYTACHPGDDPLQSIIAFETGFGNVRFAGEHTILDGTGCVMGAWCSGTREATYIINHVAG</sequence>
<dbReference type="PANTHER" id="PTHR10742:SF410">
    <property type="entry name" value="LYSINE-SPECIFIC HISTONE DEMETHYLASE 2"/>
    <property type="match status" value="1"/>
</dbReference>
<protein>
    <submittedName>
        <fullName evidence="2">CBP1 protein</fullName>
    </submittedName>
</protein>
<dbReference type="InterPro" id="IPR050281">
    <property type="entry name" value="Flavin_monoamine_oxidase"/>
</dbReference>
<feature type="domain" description="Amine oxidase" evidence="1">
    <location>
        <begin position="14"/>
        <end position="457"/>
    </location>
</feature>
<dbReference type="Pfam" id="PF01593">
    <property type="entry name" value="Amino_oxidase"/>
    <property type="match status" value="1"/>
</dbReference>
<evidence type="ECO:0000313" key="3">
    <source>
        <dbReference type="Proteomes" id="UP000038830"/>
    </source>
</evidence>
<dbReference type="Gene3D" id="3.50.50.60">
    <property type="entry name" value="FAD/NAD(P)-binding domain"/>
    <property type="match status" value="1"/>
</dbReference>
<name>A0A0H5C478_CYBJN</name>
<dbReference type="InterPro" id="IPR002937">
    <property type="entry name" value="Amino_oxidase"/>
</dbReference>
<organism evidence="2 3">
    <name type="scientific">Cyberlindnera jadinii (strain ATCC 18201 / CBS 1600 / BCRC 20928 / JCM 3617 / NBRC 0987 / NRRL Y-1542)</name>
    <name type="common">Torula yeast</name>
    <name type="synonym">Candida utilis</name>
    <dbReference type="NCBI Taxonomy" id="983966"/>
    <lineage>
        <taxon>Eukaryota</taxon>
        <taxon>Fungi</taxon>
        <taxon>Dikarya</taxon>
        <taxon>Ascomycota</taxon>
        <taxon>Saccharomycotina</taxon>
        <taxon>Saccharomycetes</taxon>
        <taxon>Phaffomycetales</taxon>
        <taxon>Phaffomycetaceae</taxon>
        <taxon>Cyberlindnera</taxon>
    </lineage>
</organism>
<gene>
    <name evidence="2" type="primary">CBP1</name>
    <name evidence="2" type="ORF">BN1211_3136</name>
</gene>
<evidence type="ECO:0000259" key="1">
    <source>
        <dbReference type="Pfam" id="PF01593"/>
    </source>
</evidence>